<dbReference type="PROSITE" id="PS50011">
    <property type="entry name" value="PROTEIN_KINASE_DOM"/>
    <property type="match status" value="1"/>
</dbReference>
<feature type="compositionally biased region" description="Basic residues" evidence="9">
    <location>
        <begin position="217"/>
        <end position="228"/>
    </location>
</feature>
<feature type="region of interest" description="Disordered" evidence="9">
    <location>
        <begin position="2325"/>
        <end position="2405"/>
    </location>
</feature>
<dbReference type="EMBL" id="BEGY01000022">
    <property type="protein sequence ID" value="GAX77106.1"/>
    <property type="molecule type" value="Genomic_DNA"/>
</dbReference>
<protein>
    <recommendedName>
        <fullName evidence="1">non-specific serine/threonine protein kinase</fullName>
        <ecNumber evidence="1">2.7.11.1</ecNumber>
    </recommendedName>
</protein>
<feature type="compositionally biased region" description="Low complexity" evidence="9">
    <location>
        <begin position="364"/>
        <end position="387"/>
    </location>
</feature>
<evidence type="ECO:0000259" key="10">
    <source>
        <dbReference type="PROSITE" id="PS50011"/>
    </source>
</evidence>
<feature type="compositionally biased region" description="Polar residues" evidence="9">
    <location>
        <begin position="267"/>
        <end position="278"/>
    </location>
</feature>
<feature type="compositionally biased region" description="Low complexity" evidence="9">
    <location>
        <begin position="2325"/>
        <end position="2349"/>
    </location>
</feature>
<dbReference type="EC" id="2.7.11.1" evidence="1"/>
<evidence type="ECO:0000256" key="5">
    <source>
        <dbReference type="ARBA" id="ARBA00022777"/>
    </source>
</evidence>
<feature type="region of interest" description="Disordered" evidence="9">
    <location>
        <begin position="81"/>
        <end position="121"/>
    </location>
</feature>
<proteinExistence type="predicted"/>
<feature type="compositionally biased region" description="Polar residues" evidence="9">
    <location>
        <begin position="2269"/>
        <end position="2283"/>
    </location>
</feature>
<dbReference type="SUPFAM" id="SSF56112">
    <property type="entry name" value="Protein kinase-like (PK-like)"/>
    <property type="match status" value="1"/>
</dbReference>
<feature type="compositionally biased region" description="Low complexity" evidence="9">
    <location>
        <begin position="1199"/>
        <end position="1215"/>
    </location>
</feature>
<feature type="compositionally biased region" description="Polar residues" evidence="9">
    <location>
        <begin position="1922"/>
        <end position="1939"/>
    </location>
</feature>
<evidence type="ECO:0000256" key="3">
    <source>
        <dbReference type="ARBA" id="ARBA00022679"/>
    </source>
</evidence>
<dbReference type="PANTHER" id="PTHR44899:SF3">
    <property type="entry name" value="SERINE_THREONINE-PROTEIN KINASE NEK1"/>
    <property type="match status" value="1"/>
</dbReference>
<comment type="catalytic activity">
    <reaction evidence="7">
        <text>L-threonyl-[protein] + ATP = O-phospho-L-threonyl-[protein] + ADP + H(+)</text>
        <dbReference type="Rhea" id="RHEA:46608"/>
        <dbReference type="Rhea" id="RHEA-COMP:11060"/>
        <dbReference type="Rhea" id="RHEA-COMP:11605"/>
        <dbReference type="ChEBI" id="CHEBI:15378"/>
        <dbReference type="ChEBI" id="CHEBI:30013"/>
        <dbReference type="ChEBI" id="CHEBI:30616"/>
        <dbReference type="ChEBI" id="CHEBI:61977"/>
        <dbReference type="ChEBI" id="CHEBI:456216"/>
        <dbReference type="EC" id="2.7.11.1"/>
    </reaction>
</comment>
<dbReference type="InterPro" id="IPR008271">
    <property type="entry name" value="Ser/Thr_kinase_AS"/>
</dbReference>
<feature type="compositionally biased region" description="Low complexity" evidence="9">
    <location>
        <begin position="1097"/>
        <end position="1108"/>
    </location>
</feature>
<dbReference type="InterPro" id="IPR000719">
    <property type="entry name" value="Prot_kinase_dom"/>
</dbReference>
<feature type="compositionally biased region" description="Polar residues" evidence="9">
    <location>
        <begin position="1087"/>
        <end position="1096"/>
    </location>
</feature>
<feature type="region of interest" description="Disordered" evidence="9">
    <location>
        <begin position="1"/>
        <end position="32"/>
    </location>
</feature>
<keyword evidence="3" id="KW-0808">Transferase</keyword>
<feature type="compositionally biased region" description="Acidic residues" evidence="9">
    <location>
        <begin position="1804"/>
        <end position="1849"/>
    </location>
</feature>
<reference evidence="11 12" key="1">
    <citation type="submission" date="2017-08" db="EMBL/GenBank/DDBJ databases">
        <title>Acidophilic green algal genome provides insights into adaptation to an acidic environment.</title>
        <authorList>
            <person name="Hirooka S."/>
            <person name="Hirose Y."/>
            <person name="Kanesaki Y."/>
            <person name="Higuchi S."/>
            <person name="Fujiwara T."/>
            <person name="Onuma R."/>
            <person name="Era A."/>
            <person name="Ohbayashi R."/>
            <person name="Uzuka A."/>
            <person name="Nozaki H."/>
            <person name="Yoshikawa H."/>
            <person name="Miyagishima S.Y."/>
        </authorList>
    </citation>
    <scope>NUCLEOTIDE SEQUENCE [LARGE SCALE GENOMIC DNA]</scope>
    <source>
        <strain evidence="11 12">NIES-2499</strain>
    </source>
</reference>
<feature type="compositionally biased region" description="Basic and acidic residues" evidence="9">
    <location>
        <begin position="1940"/>
        <end position="1955"/>
    </location>
</feature>
<comment type="catalytic activity">
    <reaction evidence="8">
        <text>L-seryl-[protein] + ATP = O-phospho-L-seryl-[protein] + ADP + H(+)</text>
        <dbReference type="Rhea" id="RHEA:17989"/>
        <dbReference type="Rhea" id="RHEA-COMP:9863"/>
        <dbReference type="Rhea" id="RHEA-COMP:11604"/>
        <dbReference type="ChEBI" id="CHEBI:15378"/>
        <dbReference type="ChEBI" id="CHEBI:29999"/>
        <dbReference type="ChEBI" id="CHEBI:30616"/>
        <dbReference type="ChEBI" id="CHEBI:83421"/>
        <dbReference type="ChEBI" id="CHEBI:456216"/>
        <dbReference type="EC" id="2.7.11.1"/>
    </reaction>
</comment>
<dbReference type="InterPro" id="IPR051131">
    <property type="entry name" value="NEK_Ser/Thr_kinase_NIMA"/>
</dbReference>
<dbReference type="InterPro" id="IPR011009">
    <property type="entry name" value="Kinase-like_dom_sf"/>
</dbReference>
<feature type="region of interest" description="Disordered" evidence="9">
    <location>
        <begin position="1797"/>
        <end position="1955"/>
    </location>
</feature>
<feature type="compositionally biased region" description="Basic and acidic residues" evidence="9">
    <location>
        <begin position="2354"/>
        <end position="2365"/>
    </location>
</feature>
<feature type="region of interest" description="Disordered" evidence="9">
    <location>
        <begin position="1454"/>
        <end position="1504"/>
    </location>
</feature>
<feature type="compositionally biased region" description="Low complexity" evidence="9">
    <location>
        <begin position="1676"/>
        <end position="1710"/>
    </location>
</feature>
<feature type="region of interest" description="Disordered" evidence="9">
    <location>
        <begin position="1023"/>
        <end position="1042"/>
    </location>
</feature>
<feature type="compositionally biased region" description="Basic and acidic residues" evidence="9">
    <location>
        <begin position="2047"/>
        <end position="2057"/>
    </location>
</feature>
<feature type="region of interest" description="Disordered" evidence="9">
    <location>
        <begin position="2699"/>
        <end position="2733"/>
    </location>
</feature>
<dbReference type="Gene3D" id="1.10.510.10">
    <property type="entry name" value="Transferase(Phosphotransferase) domain 1"/>
    <property type="match status" value="1"/>
</dbReference>
<feature type="region of interest" description="Disordered" evidence="9">
    <location>
        <begin position="244"/>
        <end position="336"/>
    </location>
</feature>
<evidence type="ECO:0000256" key="4">
    <source>
        <dbReference type="ARBA" id="ARBA00022741"/>
    </source>
</evidence>
<dbReference type="OrthoDB" id="248923at2759"/>
<evidence type="ECO:0000256" key="9">
    <source>
        <dbReference type="SAM" id="MobiDB-lite"/>
    </source>
</evidence>
<feature type="compositionally biased region" description="Polar residues" evidence="9">
    <location>
        <begin position="2032"/>
        <end position="2042"/>
    </location>
</feature>
<feature type="region of interest" description="Disordered" evidence="9">
    <location>
        <begin position="173"/>
        <end position="229"/>
    </location>
</feature>
<feature type="compositionally biased region" description="Low complexity" evidence="9">
    <location>
        <begin position="1058"/>
        <end position="1074"/>
    </location>
</feature>
<feature type="domain" description="Protein kinase" evidence="10">
    <location>
        <begin position="508"/>
        <end position="895"/>
    </location>
</feature>
<feature type="region of interest" description="Disordered" evidence="9">
    <location>
        <begin position="1144"/>
        <end position="1215"/>
    </location>
</feature>
<gene>
    <name evidence="11" type="ORF">CEUSTIGMA_g4552.t1</name>
</gene>
<dbReference type="STRING" id="1157962.A0A250X227"/>
<keyword evidence="6" id="KW-0067">ATP-binding</keyword>
<feature type="compositionally biased region" description="Low complexity" evidence="9">
    <location>
        <begin position="2249"/>
        <end position="2261"/>
    </location>
</feature>
<feature type="region of interest" description="Disordered" evidence="9">
    <location>
        <begin position="1675"/>
        <end position="1710"/>
    </location>
</feature>
<evidence type="ECO:0000313" key="12">
    <source>
        <dbReference type="Proteomes" id="UP000232323"/>
    </source>
</evidence>
<keyword evidence="2" id="KW-0723">Serine/threonine-protein kinase</keyword>
<feature type="region of interest" description="Disordered" evidence="9">
    <location>
        <begin position="931"/>
        <end position="974"/>
    </location>
</feature>
<dbReference type="Proteomes" id="UP000232323">
    <property type="component" value="Unassembled WGS sequence"/>
</dbReference>
<feature type="region of interest" description="Disordered" evidence="9">
    <location>
        <begin position="1054"/>
        <end position="1131"/>
    </location>
</feature>
<feature type="compositionally biased region" description="Basic and acidic residues" evidence="9">
    <location>
        <begin position="2716"/>
        <end position="2730"/>
    </location>
</feature>
<feature type="region of interest" description="Disordered" evidence="9">
    <location>
        <begin position="2463"/>
        <end position="2513"/>
    </location>
</feature>
<feature type="compositionally biased region" description="Low complexity" evidence="9">
    <location>
        <begin position="1473"/>
        <end position="1489"/>
    </location>
</feature>
<sequence length="2756" mass="288710">MSDRSSQSSTYAKSRAAQSTPHDVQQPGIIRSTPEASELLAAAVDIICTAEAARPSPAPAPDDCCSSASRGARDLLMMLDSLPSGRSSAPDSSSTAAMMAAVSASGAAPPRSSEETRASRVRGMVASGTTAAMAAASASGAASPRSSEETRASRVRGMVASGTTSEDFLQIVMSQDRRSRHSSSSSPKRVTRENAKMMFLSSAAAAGAESAGTTHPIQRHSVHLHRRRDSSLAGDVLVTGVKNAPRMTTTQLSGAPLRTDEGGATDGISSPTTFNAPQAVSGGGSSFPNKQVNGSSSSKRSASAPAKSTKKQALQGDPTLLPNQPSNHMKKSGSYGSAAAGGPLLFMMGGGLEPILETSREHSSALTGSSGLLMGASSSSASQNGGSNRKHGVHSVDSVQIRAGGATTVFDEAGCAAASDAASGMLDDEGKHHDSKPHSSATVLQGLSSGLNRISSTKVSRRQWVACVEQKQAPEGRKPGSIIWDSETQLLQDKGKNKESWELDASLFALGKRLGSGAYSTVYLAYTVDPAAAAAAVAASADPGSSAAFSSAGHPPWPVTTSIGASASDLKRRSSVLMSESATSVVGIAGRAASAANPAAAAAGGSSSRGSAVTVAGLARKCVVKKLDRASGKTFGVDYDAMNEVEVLQAAGHHPNLVHFHGWYRDPQDNLLCLVMGYCEGGTLSKLLKGKAGDEVWSNPEAHFPEEVVMSWFCQLLLALHHLHTQHIIHRDIKPDNILMSRNHKVIKLGDLGVAKQLEPSLELAITCLGTPYYSELQILLQMICALKTPLYLALVLLLFTHMSPEVIAARPYTYASDIWSLGCVLYEMAARRTAFESVGLPQLMFKIIRTAYEPLPMKFSRQFQHLVNTMLRADPNDRPSTKDLLQMSMIRKYLTGTLGLNLTPGTHVHLPDVTYAMRCLRRGIHPAAATSSVSMPGSAGRTIRASGATTGAGGRTIRASGATTGAGGRTIRASGATTGASVTKNVVISASSKAAAAAVAPVTSSSGEGTEVARLESLPVIDEGGQRRGRDSSLLEQLDPTSSNMNVIVRKRPSSFTVRASSGRSTSSMSNTRPASFSEGAPPFTTKRSNANNRKSASGMTAESSSSILGDGALPTSMAPQHCSSPGKEGIHGLIEERADRTPTEHKAHLGSVTAVGKSSKVGTSQRRQQQQAQAGVKGSAATASVSKANHRHHHPSSRGPRQAGAAGGTSASPAAPVVDAYPPAAAGLLQLPAVITPNVHLVGGTKLQQWDSGAQYDQKVAKQAEARSKARALEGRLMREQARQLRKDRDPEYQAREAELKVIQQHLLARRQKKAIDAAQKEILQEALGEEGAAEVLLKAAAAQDGEGGAGSITAAGFMARDRLLRTPPIVTNAYGDGDGTNLTLPERGRYLHGAAGSFSSADDADMDLEEMDPAYWDPLEPEYGTEVLDLDLVMQDALNGSMEELGFQVTSLMQQSQHHPGSGSNRRYVGQHGAAAATTGQGQDDQQNLHEGTGLAGTSGGVQGLDLDQTMRAELHLSLEAELSPAPLLLIKAAEVQEDEAIDPLQQHHLQELQVKKARAPNSCTSVDESTLSMVTTHAPPSTPDHDTAPLSTTAMCGGSRAYNYSMPTISPNGDMPLVPASCTHPTLSPSSLSDKSHDSEPREEDIPASIITSLPTLNNSGEAVPSLIPTEAADSSSSTPAADSSSSTPAADSSSSTPAADSSSSTPAAYCSVLDVEASSSSVLLGSGPGTPYPPMQLLRAHEDPHGAVLLRAHEDPHGAVLLRAHEDPHGAVSVGLLGLGGGAHDRKLQLKSEGNEQGESQEEDGEEDYSSIEEEDMWSDESEGDVDHDEGEDEGDEEEEEDGSDSCSREQDDEVVRGDDSDESEDDDNCSSGTVSYDHGGRYGLGSNSTRSKGMPQNAGGNSRRAQDLDSHPVSASHPQQMKRQGDVATSSSQSHRDKEERQQDLLLHDGEGVRLMKEDLFCGPAGGSPQHLEASGARSGLLVRKLRAGDGGQNLEEQLAQAWEGADDGLKRKMLEQIWRLTVQEQQGRHATNTTYQQHQEAAEEEQHQEGDDSSQPANICKQVLTAANGAAEHHQTKAVPSAMMQSVVDDEDPPLNRVMIAGGIPPSATEQNNRLPVSDPQEFVADVADKCHILAHKSATSATTTTNQALLITRQSSSGRLMLPPMGNILAPSTTPNATIHTIPQQDLSNKAGHTTTSAAPLILPALESSRSRRSSFSASLLPTRVPLHKLMAPEEGRPSRHLLSQRAAASAAAPQPPQHNGAATSSTAASWQRPSSADAAQIVTELIQQQSTSLRGRKMSGHLLAPLLSTLAPLGEATGGSTSHIASTSAAANAPASTMHTGAIDHQGDRVGPEHRSSSIRSTTMGRSSAPRQARSAAATGVPQAASPKESSTSTLTGLRVQSAGDFQTSQPYAAGSGPSISPRLRLSTIKSTGNHRLDLDEALQELLLLDPAATTASAAPSRTTATSPSTSNPATLSHRVVQPGVHSNAGGLNLDPGHHHPEATGLVSAQSDRHILRTHAREPAGMSSSWQPLEDALAHLMRDTLAKTQTSGDNTLLLVESLTHPASSKRTVTMEDRMTAAESLHHGTSPPDVVTEGSGTVHEVDTELTAGIEAEEFSSTSLDSAELAVALASTACTSLRTSVGDTAPASPAGGSGECTLMQTKGLNNNISRQFTAQSLKIEVPEENIMGSVNPESVNPENEGVLLPKKESSDNDHDEPGKESAVQSLMKQIAIMKRQRGMMMGGKC</sequence>
<evidence type="ECO:0000256" key="2">
    <source>
        <dbReference type="ARBA" id="ARBA00022527"/>
    </source>
</evidence>
<feature type="compositionally biased region" description="Basic and acidic residues" evidence="9">
    <location>
        <begin position="1852"/>
        <end position="1864"/>
    </location>
</feature>
<feature type="region of interest" description="Disordered" evidence="9">
    <location>
        <begin position="1619"/>
        <end position="1648"/>
    </location>
</feature>
<feature type="compositionally biased region" description="Low complexity" evidence="9">
    <location>
        <begin position="2463"/>
        <end position="2484"/>
    </location>
</feature>
<feature type="compositionally biased region" description="Low complexity" evidence="9">
    <location>
        <begin position="1167"/>
        <end position="1176"/>
    </location>
</feature>
<dbReference type="PANTHER" id="PTHR44899">
    <property type="entry name" value="CAMK FAMILY PROTEIN KINASE"/>
    <property type="match status" value="1"/>
</dbReference>
<evidence type="ECO:0000256" key="6">
    <source>
        <dbReference type="ARBA" id="ARBA00022840"/>
    </source>
</evidence>
<dbReference type="Gene3D" id="3.30.200.20">
    <property type="entry name" value="Phosphorylase Kinase, domain 1"/>
    <property type="match status" value="1"/>
</dbReference>
<feature type="compositionally biased region" description="Polar residues" evidence="9">
    <location>
        <begin position="1454"/>
        <end position="1468"/>
    </location>
</feature>
<organism evidence="11 12">
    <name type="scientific">Chlamydomonas eustigma</name>
    <dbReference type="NCBI Taxonomy" id="1157962"/>
    <lineage>
        <taxon>Eukaryota</taxon>
        <taxon>Viridiplantae</taxon>
        <taxon>Chlorophyta</taxon>
        <taxon>core chlorophytes</taxon>
        <taxon>Chlorophyceae</taxon>
        <taxon>CS clade</taxon>
        <taxon>Chlamydomonadales</taxon>
        <taxon>Chlamydomonadaceae</taxon>
        <taxon>Chlamydomonas</taxon>
    </lineage>
</organism>
<evidence type="ECO:0000256" key="1">
    <source>
        <dbReference type="ARBA" id="ARBA00012513"/>
    </source>
</evidence>
<name>A0A250X227_9CHLO</name>
<keyword evidence="12" id="KW-1185">Reference proteome</keyword>
<feature type="compositionally biased region" description="Acidic residues" evidence="9">
    <location>
        <begin position="1865"/>
        <end position="1874"/>
    </location>
</feature>
<comment type="caution">
    <text evidence="11">The sequence shown here is derived from an EMBL/GenBank/DDBJ whole genome shotgun (WGS) entry which is preliminary data.</text>
</comment>
<dbReference type="SMART" id="SM00220">
    <property type="entry name" value="S_TKc"/>
    <property type="match status" value="1"/>
</dbReference>
<keyword evidence="4" id="KW-0547">Nucleotide-binding</keyword>
<feature type="compositionally biased region" description="Low complexity" evidence="9">
    <location>
        <begin position="81"/>
        <end position="111"/>
    </location>
</feature>
<feature type="region of interest" description="Disordered" evidence="9">
    <location>
        <begin position="2032"/>
        <end position="2062"/>
    </location>
</feature>
<accession>A0A250X227</accession>
<feature type="compositionally biased region" description="Low complexity" evidence="9">
    <location>
        <begin position="2375"/>
        <end position="2387"/>
    </location>
</feature>
<evidence type="ECO:0000256" key="7">
    <source>
        <dbReference type="ARBA" id="ARBA00047899"/>
    </source>
</evidence>
<keyword evidence="5" id="KW-0418">Kinase</keyword>
<feature type="region of interest" description="Disordered" evidence="9">
    <location>
        <begin position="358"/>
        <end position="397"/>
    </location>
</feature>
<dbReference type="PROSITE" id="PS00108">
    <property type="entry name" value="PROTEIN_KINASE_ST"/>
    <property type="match status" value="1"/>
</dbReference>
<dbReference type="GO" id="GO:0005524">
    <property type="term" value="F:ATP binding"/>
    <property type="evidence" value="ECO:0007669"/>
    <property type="project" value="UniProtKB-KW"/>
</dbReference>
<feature type="region of interest" description="Disordered" evidence="9">
    <location>
        <begin position="2239"/>
        <end position="2284"/>
    </location>
</feature>
<dbReference type="Pfam" id="PF00069">
    <property type="entry name" value="Pkinase"/>
    <property type="match status" value="2"/>
</dbReference>
<feature type="compositionally biased region" description="Low complexity" evidence="9">
    <location>
        <begin position="940"/>
        <end position="974"/>
    </location>
</feature>
<evidence type="ECO:0000256" key="8">
    <source>
        <dbReference type="ARBA" id="ARBA00048679"/>
    </source>
</evidence>
<feature type="compositionally biased region" description="Low complexity" evidence="9">
    <location>
        <begin position="295"/>
        <end position="313"/>
    </location>
</feature>
<evidence type="ECO:0000313" key="11">
    <source>
        <dbReference type="EMBL" id="GAX77106.1"/>
    </source>
</evidence>
<dbReference type="GO" id="GO:0004674">
    <property type="term" value="F:protein serine/threonine kinase activity"/>
    <property type="evidence" value="ECO:0007669"/>
    <property type="project" value="UniProtKB-KW"/>
</dbReference>
<feature type="compositionally biased region" description="Low complexity" evidence="9">
    <location>
        <begin position="201"/>
        <end position="212"/>
    </location>
</feature>
<feature type="compositionally biased region" description="Basic and acidic residues" evidence="9">
    <location>
        <begin position="1025"/>
        <end position="1034"/>
    </location>
</feature>
<feature type="region of interest" description="Disordered" evidence="9">
    <location>
        <begin position="135"/>
        <end position="156"/>
    </location>
</feature>
<feature type="compositionally biased region" description="Polar residues" evidence="9">
    <location>
        <begin position="1"/>
        <end position="23"/>
    </location>
</feature>